<dbReference type="SUPFAM" id="SSF53850">
    <property type="entry name" value="Periplasmic binding protein-like II"/>
    <property type="match status" value="1"/>
</dbReference>
<evidence type="ECO:0000256" key="1">
    <source>
        <dbReference type="ARBA" id="ARBA00006987"/>
    </source>
</evidence>
<evidence type="ECO:0000256" key="2">
    <source>
        <dbReference type="SAM" id="SignalP"/>
    </source>
</evidence>
<dbReference type="STRING" id="32002.BVK87_12025"/>
<protein>
    <submittedName>
        <fullName evidence="3">Tripartite tricarboxylate transporter substrate binding protein</fullName>
    </submittedName>
</protein>
<dbReference type="OrthoDB" id="8678477at2"/>
<dbReference type="PANTHER" id="PTHR42928">
    <property type="entry name" value="TRICARBOXYLATE-BINDING PROTEIN"/>
    <property type="match status" value="1"/>
</dbReference>
<reference evidence="4 6" key="2">
    <citation type="submission" date="2024-05" db="EMBL/GenBank/DDBJ databases">
        <title>Achromobacter denitrificans. BP1, complete genome.</title>
        <authorList>
            <person name="Zhang B."/>
        </authorList>
    </citation>
    <scope>NUCLEOTIDE SEQUENCE [LARGE SCALE GENOMIC DNA]</scope>
    <source>
        <strain evidence="4 6">BP1</strain>
    </source>
</reference>
<name>A0A427WR53_ACHDE</name>
<evidence type="ECO:0000313" key="5">
    <source>
        <dbReference type="Proteomes" id="UP000509782"/>
    </source>
</evidence>
<feature type="chain" id="PRO_5030092253" evidence="2">
    <location>
        <begin position="27"/>
        <end position="326"/>
    </location>
</feature>
<comment type="similarity">
    <text evidence="1">Belongs to the UPF0065 (bug) family.</text>
</comment>
<keyword evidence="6" id="KW-1185">Reference proteome</keyword>
<dbReference type="Gene3D" id="3.40.190.10">
    <property type="entry name" value="Periplasmic binding protein-like II"/>
    <property type="match status" value="1"/>
</dbReference>
<keyword evidence="2" id="KW-0732">Signal</keyword>
<dbReference type="EMBL" id="CP154792">
    <property type="protein sequence ID" value="XAN13931.1"/>
    <property type="molecule type" value="Genomic_DNA"/>
</dbReference>
<dbReference type="Pfam" id="PF03401">
    <property type="entry name" value="TctC"/>
    <property type="match status" value="1"/>
</dbReference>
<proteinExistence type="inferred from homology"/>
<gene>
    <name evidence="4" type="ORF">AAIK43_21385</name>
    <name evidence="3" type="ORF">FOC81_01705</name>
</gene>
<dbReference type="InterPro" id="IPR005064">
    <property type="entry name" value="BUG"/>
</dbReference>
<evidence type="ECO:0000313" key="6">
    <source>
        <dbReference type="Proteomes" id="UP001446337"/>
    </source>
</evidence>
<dbReference type="InterPro" id="IPR042100">
    <property type="entry name" value="Bug_dom1"/>
</dbReference>
<dbReference type="Proteomes" id="UP000509782">
    <property type="component" value="Chromosome"/>
</dbReference>
<dbReference type="AlphaFoldDB" id="A0A427WR53"/>
<dbReference type="CDD" id="cd13578">
    <property type="entry name" value="PBP2_Bug27"/>
    <property type="match status" value="1"/>
</dbReference>
<feature type="signal peptide" evidence="2">
    <location>
        <begin position="1"/>
        <end position="26"/>
    </location>
</feature>
<organism evidence="3 5">
    <name type="scientific">Achromobacter denitrificans</name>
    <name type="common">Alcaligenes denitrificans</name>
    <dbReference type="NCBI Taxonomy" id="32002"/>
    <lineage>
        <taxon>Bacteria</taxon>
        <taxon>Pseudomonadati</taxon>
        <taxon>Pseudomonadota</taxon>
        <taxon>Betaproteobacteria</taxon>
        <taxon>Burkholderiales</taxon>
        <taxon>Alcaligenaceae</taxon>
        <taxon>Achromobacter</taxon>
    </lineage>
</organism>
<reference evidence="3 5" key="1">
    <citation type="submission" date="2020-05" db="EMBL/GenBank/DDBJ databases">
        <title>FDA dAtabase for Regulatory Grade micrObial Sequences (FDA-ARGOS): Supporting development and validation of Infectious Disease Dx tests.</title>
        <authorList>
            <person name="Sproer C."/>
            <person name="Gronow S."/>
            <person name="Severitt S."/>
            <person name="Schroder I."/>
            <person name="Tallon L."/>
            <person name="Sadzewicz L."/>
            <person name="Zhao X."/>
            <person name="Vavikolanu K."/>
            <person name="Mehta A."/>
            <person name="Aluvathingal J."/>
            <person name="Nadendla S."/>
            <person name="Myers T."/>
            <person name="Yan Y."/>
            <person name="Sichtig H."/>
        </authorList>
    </citation>
    <scope>NUCLEOTIDE SEQUENCE [LARGE SCALE GENOMIC DNA]</scope>
    <source>
        <strain evidence="3 5">FDAARGOS_787</strain>
    </source>
</reference>
<dbReference type="EMBL" id="CP054569">
    <property type="protein sequence ID" value="QKQ45493.1"/>
    <property type="molecule type" value="Genomic_DNA"/>
</dbReference>
<dbReference type="PIRSF" id="PIRSF017082">
    <property type="entry name" value="YflP"/>
    <property type="match status" value="1"/>
</dbReference>
<evidence type="ECO:0000313" key="4">
    <source>
        <dbReference type="EMBL" id="XAN13931.1"/>
    </source>
</evidence>
<dbReference type="PANTHER" id="PTHR42928:SF5">
    <property type="entry name" value="BLR1237 PROTEIN"/>
    <property type="match status" value="1"/>
</dbReference>
<sequence>MKTNRVLQHLAASLALAAGLSGGAQAQDYPSRPVTTIVPFAAGGASDLLARQLGKQLSTKLGQAFVIENRAGAGGTVGARLAARAAPDGYTLVMGTNASHAIATTTHRNLNYDPLKDFAAISLVARVPQVVMVHPSVPVKDIPGLIDYAKRNPGQLNFSSAGNGTPGHLGMELFKMMTGVDMVHVPFQGGNPALVALTGGQVQLLADNISSALPQIKAGKARAIAVTSAHRSQALPDVPTIAEQGVTGFESGSWFALFAPAGTPPAVIDKLNAEVALALKDPAAHETLSAQGAEPDPGTPEALRQLIREDVAKWGDVVKRIGLQVD</sequence>
<dbReference type="Proteomes" id="UP001446337">
    <property type="component" value="Chromosome"/>
</dbReference>
<evidence type="ECO:0000313" key="3">
    <source>
        <dbReference type="EMBL" id="QKQ45493.1"/>
    </source>
</evidence>
<dbReference type="RefSeq" id="WP_088147466.1">
    <property type="nucleotide sequence ID" value="NZ_CADIKP010000006.1"/>
</dbReference>
<accession>A0A427WR53</accession>
<dbReference type="Gene3D" id="3.40.190.150">
    <property type="entry name" value="Bordetella uptake gene, domain 1"/>
    <property type="match status" value="1"/>
</dbReference>